<evidence type="ECO:0000313" key="3">
    <source>
        <dbReference type="EMBL" id="GEL98077.1"/>
    </source>
</evidence>
<keyword evidence="4" id="KW-1185">Reference proteome</keyword>
<dbReference type="RefSeq" id="WP_246123425.1">
    <property type="nucleotide sequence ID" value="NZ_BJWH01000006.1"/>
</dbReference>
<reference evidence="3 4" key="1">
    <citation type="submission" date="2019-07" db="EMBL/GenBank/DDBJ databases">
        <title>Whole genome shotgun sequence of Cellulomonas terrae NBRC 100819.</title>
        <authorList>
            <person name="Hosoyama A."/>
            <person name="Uohara A."/>
            <person name="Ohji S."/>
            <person name="Ichikawa N."/>
        </authorList>
    </citation>
    <scope>NUCLEOTIDE SEQUENCE [LARGE SCALE GENOMIC DNA]</scope>
    <source>
        <strain evidence="3 4">NBRC 100819</strain>
    </source>
</reference>
<gene>
    <name evidence="3" type="ORF">CTE05_16240</name>
</gene>
<keyword evidence="2" id="KW-1133">Transmembrane helix</keyword>
<dbReference type="EMBL" id="BJWH01000006">
    <property type="protein sequence ID" value="GEL98077.1"/>
    <property type="molecule type" value="Genomic_DNA"/>
</dbReference>
<evidence type="ECO:0008006" key="5">
    <source>
        <dbReference type="Google" id="ProtNLM"/>
    </source>
</evidence>
<dbReference type="AlphaFoldDB" id="A0A511JJ96"/>
<name>A0A511JJ96_9CELL</name>
<keyword evidence="2" id="KW-0472">Membrane</keyword>
<evidence type="ECO:0000256" key="1">
    <source>
        <dbReference type="SAM" id="MobiDB-lite"/>
    </source>
</evidence>
<evidence type="ECO:0000256" key="2">
    <source>
        <dbReference type="SAM" id="Phobius"/>
    </source>
</evidence>
<sequence length="139" mass="14437">MTESPTTRPPAGRYGPEPTARSARRGRIGIVVAAVIGLAVVVWIGLGQAGQPVSFTDVGFDVDGSRAVDVTFEVTKPREATVTCTVTALSESYAEVGVRTVEIGPADAATRRVTVPVQTTELAVTGIVDSCELVEDPAP</sequence>
<dbReference type="InterPro" id="IPR025443">
    <property type="entry name" value="DUF4307"/>
</dbReference>
<organism evidence="3 4">
    <name type="scientific">Cellulomonas terrae</name>
    <dbReference type="NCBI Taxonomy" id="311234"/>
    <lineage>
        <taxon>Bacteria</taxon>
        <taxon>Bacillati</taxon>
        <taxon>Actinomycetota</taxon>
        <taxon>Actinomycetes</taxon>
        <taxon>Micrococcales</taxon>
        <taxon>Cellulomonadaceae</taxon>
        <taxon>Cellulomonas</taxon>
    </lineage>
</organism>
<protein>
    <recommendedName>
        <fullName evidence="5">DUF4307 domain-containing protein</fullName>
    </recommendedName>
</protein>
<accession>A0A511JJ96</accession>
<dbReference type="Pfam" id="PF14155">
    <property type="entry name" value="DUF4307"/>
    <property type="match status" value="1"/>
</dbReference>
<keyword evidence="2" id="KW-0812">Transmembrane</keyword>
<feature type="transmembrane region" description="Helical" evidence="2">
    <location>
        <begin position="28"/>
        <end position="46"/>
    </location>
</feature>
<dbReference type="Proteomes" id="UP000321049">
    <property type="component" value="Unassembled WGS sequence"/>
</dbReference>
<proteinExistence type="predicted"/>
<feature type="region of interest" description="Disordered" evidence="1">
    <location>
        <begin position="1"/>
        <end position="21"/>
    </location>
</feature>
<evidence type="ECO:0000313" key="4">
    <source>
        <dbReference type="Proteomes" id="UP000321049"/>
    </source>
</evidence>
<comment type="caution">
    <text evidence="3">The sequence shown here is derived from an EMBL/GenBank/DDBJ whole genome shotgun (WGS) entry which is preliminary data.</text>
</comment>